<dbReference type="KEGG" id="gog:C1280_16790"/>
<evidence type="ECO:0000256" key="1">
    <source>
        <dbReference type="SAM" id="MobiDB-lite"/>
    </source>
</evidence>
<feature type="region of interest" description="Disordered" evidence="1">
    <location>
        <begin position="1"/>
        <end position="31"/>
    </location>
</feature>
<reference evidence="2 3" key="1">
    <citation type="submission" date="2018-01" db="EMBL/GenBank/DDBJ databases">
        <title>G. obscuriglobus.</title>
        <authorList>
            <person name="Franke J."/>
            <person name="Blomberg W."/>
            <person name="Selmecki A."/>
        </authorList>
    </citation>
    <scope>NUCLEOTIDE SEQUENCE [LARGE SCALE GENOMIC DNA]</scope>
    <source>
        <strain evidence="2 3">DSM 5831</strain>
    </source>
</reference>
<evidence type="ECO:0000313" key="3">
    <source>
        <dbReference type="Proteomes" id="UP000245802"/>
    </source>
</evidence>
<dbReference type="EMBL" id="CP025958">
    <property type="protein sequence ID" value="AWM38480.1"/>
    <property type="molecule type" value="Genomic_DNA"/>
</dbReference>
<gene>
    <name evidence="2" type="ORF">C1280_16790</name>
</gene>
<protein>
    <submittedName>
        <fullName evidence="2">Uncharacterized protein</fullName>
    </submittedName>
</protein>
<sequence length="153" mass="17220">MAFLADNQGYHATNHPNQEGRSYDRTRRRDRQCPSLSTLTDHLLDFVRHAAERGQPAHEVERGIWDQVLKLGRAAFARFLALSGTGDVGPEVPLPDGSSARRLPTTHTREYRSVFGDFTLTRTCYGPRDGQKIVLVPLDNRLQVPDGAYSYLL</sequence>
<name>A0A2Z3HB88_9BACT</name>
<evidence type="ECO:0000313" key="2">
    <source>
        <dbReference type="EMBL" id="AWM38480.1"/>
    </source>
</evidence>
<proteinExistence type="predicted"/>
<accession>A0A2Z3HB88</accession>
<organism evidence="2 3">
    <name type="scientific">Gemmata obscuriglobus</name>
    <dbReference type="NCBI Taxonomy" id="114"/>
    <lineage>
        <taxon>Bacteria</taxon>
        <taxon>Pseudomonadati</taxon>
        <taxon>Planctomycetota</taxon>
        <taxon>Planctomycetia</taxon>
        <taxon>Gemmatales</taxon>
        <taxon>Gemmataceae</taxon>
        <taxon>Gemmata</taxon>
    </lineage>
</organism>
<feature type="compositionally biased region" description="Polar residues" evidence="1">
    <location>
        <begin position="10"/>
        <end position="20"/>
    </location>
</feature>
<dbReference type="RefSeq" id="WP_010042099.1">
    <property type="nucleotide sequence ID" value="NZ_CP025958.1"/>
</dbReference>
<dbReference type="AlphaFoldDB" id="A0A2Z3HB88"/>
<keyword evidence="3" id="KW-1185">Reference proteome</keyword>
<dbReference type="Proteomes" id="UP000245802">
    <property type="component" value="Chromosome"/>
</dbReference>